<feature type="transmembrane region" description="Helical" evidence="1">
    <location>
        <begin position="6"/>
        <end position="24"/>
    </location>
</feature>
<feature type="transmembrane region" description="Helical" evidence="1">
    <location>
        <begin position="185"/>
        <end position="203"/>
    </location>
</feature>
<accession>A0A5C1YE12</accession>
<dbReference type="AlphaFoldDB" id="A0A5C1YE12"/>
<keyword evidence="1" id="KW-0472">Membrane</keyword>
<proteinExistence type="predicted"/>
<dbReference type="InterPro" id="IPR048389">
    <property type="entry name" value="YciQ-like_C"/>
</dbReference>
<protein>
    <submittedName>
        <fullName evidence="3">DUF2207 domain-containing protein</fullName>
    </submittedName>
</protein>
<reference evidence="3 4" key="1">
    <citation type="submission" date="2019-09" db="EMBL/GenBank/DDBJ databases">
        <title>Genome sequencing of strain KACC 19306.</title>
        <authorList>
            <person name="Heo J."/>
            <person name="Kim S.-J."/>
            <person name="Kim J.-S."/>
            <person name="Hong S.-B."/>
            <person name="Kwon S.-W."/>
        </authorList>
    </citation>
    <scope>NUCLEOTIDE SEQUENCE [LARGE SCALE GENOMIC DNA]</scope>
    <source>
        <strain evidence="3 4">KACC 19306</strain>
    </source>
</reference>
<evidence type="ECO:0000313" key="4">
    <source>
        <dbReference type="Proteomes" id="UP000324678"/>
    </source>
</evidence>
<dbReference type="RefSeq" id="WP_149159921.1">
    <property type="nucleotide sequence ID" value="NZ_CP043505.1"/>
</dbReference>
<sequence length="358" mass="37573">MLAVSVVFAVIGLVVVAFAIASRVRVGRLPRSLIVEYAPRRGSTVIGDAVLAGRDRRATAAALIDLAVRRKVRLLADTSGPKRATVAVELVDGASFTAPELALLEALFGPGHPTGRVRRFSKDRRAVGRRLRALVDREVDTLTRAGLAAGTSGGRAALRVLGVLGLIATIPGALVAMAIAAPEPAAIACMVVALAAAVATLIVTPGGSARRFTAAAMPWRTHLDGMRQYLSVAEADRIRVLQSPHTAELLDLPDDLRAELGTDVGRFRLHERLLPYAIVFGLERGWMSQLKLAYDELGETSLATLGDTLEVTTDLLVLVDAIGTLVELGFAVGDLVDAGGGVVDAVGGVFEFIGDLTP</sequence>
<keyword evidence="4" id="KW-1185">Reference proteome</keyword>
<keyword evidence="1" id="KW-0812">Transmembrane</keyword>
<dbReference type="Pfam" id="PF20990">
    <property type="entry name" value="DUF2207_C"/>
    <property type="match status" value="1"/>
</dbReference>
<evidence type="ECO:0000256" key="1">
    <source>
        <dbReference type="SAM" id="Phobius"/>
    </source>
</evidence>
<dbReference type="KEGG" id="ail:FLP10_05265"/>
<dbReference type="EMBL" id="CP043505">
    <property type="protein sequence ID" value="QEO13898.1"/>
    <property type="molecule type" value="Genomic_DNA"/>
</dbReference>
<name>A0A5C1YE12_9MICO</name>
<gene>
    <name evidence="3" type="ORF">FLP10_05265</name>
</gene>
<dbReference type="Proteomes" id="UP000324678">
    <property type="component" value="Chromosome"/>
</dbReference>
<organism evidence="3 4">
    <name type="scientific">Agromyces intestinalis</name>
    <dbReference type="NCBI Taxonomy" id="2592652"/>
    <lineage>
        <taxon>Bacteria</taxon>
        <taxon>Bacillati</taxon>
        <taxon>Actinomycetota</taxon>
        <taxon>Actinomycetes</taxon>
        <taxon>Micrococcales</taxon>
        <taxon>Microbacteriaceae</taxon>
        <taxon>Agromyces</taxon>
    </lineage>
</organism>
<feature type="transmembrane region" description="Helical" evidence="1">
    <location>
        <begin position="160"/>
        <end position="179"/>
    </location>
</feature>
<evidence type="ECO:0000259" key="2">
    <source>
        <dbReference type="Pfam" id="PF20990"/>
    </source>
</evidence>
<dbReference type="OrthoDB" id="5059350at2"/>
<feature type="domain" description="Predicted membrane protein YciQ-like C-terminal" evidence="2">
    <location>
        <begin position="52"/>
        <end position="290"/>
    </location>
</feature>
<evidence type="ECO:0000313" key="3">
    <source>
        <dbReference type="EMBL" id="QEO13898.1"/>
    </source>
</evidence>
<keyword evidence="1" id="KW-1133">Transmembrane helix</keyword>